<sequence length="117" mass="13075">MLVGNEVTVPFHSTPEAGQEPYGRNQEDSQSEALQRIITTLANKNEELHNFMETLSHSLAGVQVNSTQVVSDLEEEFDTLFTVLAEMKESMTNTIKQEGAKKTQELQKAQELQVPDP</sequence>
<reference evidence="2" key="2">
    <citation type="submission" date="2025-08" db="UniProtKB">
        <authorList>
            <consortium name="Ensembl"/>
        </authorList>
    </citation>
    <scope>IDENTIFICATION</scope>
</reference>
<reference evidence="3" key="1">
    <citation type="submission" date="2018-06" db="EMBL/GenBank/DDBJ databases">
        <title>Genome assembly of Danube salmon.</title>
        <authorList>
            <person name="Macqueen D.J."/>
            <person name="Gundappa M.K."/>
        </authorList>
    </citation>
    <scope>NUCLEOTIDE SEQUENCE [LARGE SCALE GENOMIC DNA]</scope>
</reference>
<dbReference type="Ensembl" id="ENSHHUT00000024105.1">
    <property type="protein sequence ID" value="ENSHHUP00000023228.1"/>
    <property type="gene ID" value="ENSHHUG00000014561.1"/>
</dbReference>
<dbReference type="Proteomes" id="UP000314982">
    <property type="component" value="Unassembled WGS sequence"/>
</dbReference>
<proteinExistence type="predicted"/>
<protein>
    <submittedName>
        <fullName evidence="2">Uncharacterized protein</fullName>
    </submittedName>
</protein>
<reference evidence="2" key="3">
    <citation type="submission" date="2025-09" db="UniProtKB">
        <authorList>
            <consortium name="Ensembl"/>
        </authorList>
    </citation>
    <scope>IDENTIFICATION</scope>
</reference>
<organism evidence="2 3">
    <name type="scientific">Hucho hucho</name>
    <name type="common">huchen</name>
    <dbReference type="NCBI Taxonomy" id="62062"/>
    <lineage>
        <taxon>Eukaryota</taxon>
        <taxon>Metazoa</taxon>
        <taxon>Chordata</taxon>
        <taxon>Craniata</taxon>
        <taxon>Vertebrata</taxon>
        <taxon>Euteleostomi</taxon>
        <taxon>Actinopterygii</taxon>
        <taxon>Neopterygii</taxon>
        <taxon>Teleostei</taxon>
        <taxon>Protacanthopterygii</taxon>
        <taxon>Salmoniformes</taxon>
        <taxon>Salmonidae</taxon>
        <taxon>Salmoninae</taxon>
        <taxon>Hucho</taxon>
    </lineage>
</organism>
<dbReference type="Gene3D" id="1.20.5.170">
    <property type="match status" value="1"/>
</dbReference>
<feature type="region of interest" description="Disordered" evidence="1">
    <location>
        <begin position="95"/>
        <end position="117"/>
    </location>
</feature>
<accession>A0A4W5LBP2</accession>
<dbReference type="AlphaFoldDB" id="A0A4W5LBP2"/>
<dbReference type="STRING" id="62062.ENSHHUP00000023228"/>
<dbReference type="GeneTree" id="ENSGT00940000157979"/>
<keyword evidence="3" id="KW-1185">Reference proteome</keyword>
<evidence type="ECO:0000313" key="3">
    <source>
        <dbReference type="Proteomes" id="UP000314982"/>
    </source>
</evidence>
<evidence type="ECO:0000313" key="2">
    <source>
        <dbReference type="Ensembl" id="ENSHHUP00000023228.1"/>
    </source>
</evidence>
<name>A0A4W5LBP2_9TELE</name>
<evidence type="ECO:0000256" key="1">
    <source>
        <dbReference type="SAM" id="MobiDB-lite"/>
    </source>
</evidence>
<feature type="region of interest" description="Disordered" evidence="1">
    <location>
        <begin position="1"/>
        <end position="32"/>
    </location>
</feature>